<dbReference type="Proteomes" id="UP001501326">
    <property type="component" value="Unassembled WGS sequence"/>
</dbReference>
<protein>
    <submittedName>
        <fullName evidence="1">DinB family protein</fullName>
    </submittedName>
</protein>
<gene>
    <name evidence="1" type="ORF">GCM10009867_28420</name>
</gene>
<name>A0ABN3UTH6_9MICO</name>
<dbReference type="Gene3D" id="1.20.120.450">
    <property type="entry name" value="dinb family like domain"/>
    <property type="match status" value="1"/>
</dbReference>
<organism evidence="1 2">
    <name type="scientific">Pedococcus aerophilus</name>
    <dbReference type="NCBI Taxonomy" id="436356"/>
    <lineage>
        <taxon>Bacteria</taxon>
        <taxon>Bacillati</taxon>
        <taxon>Actinomycetota</taxon>
        <taxon>Actinomycetes</taxon>
        <taxon>Micrococcales</taxon>
        <taxon>Intrasporangiaceae</taxon>
        <taxon>Pedococcus</taxon>
    </lineage>
</organism>
<evidence type="ECO:0000313" key="2">
    <source>
        <dbReference type="Proteomes" id="UP001501326"/>
    </source>
</evidence>
<accession>A0ABN3UTH6</accession>
<comment type="caution">
    <text evidence="1">The sequence shown here is derived from an EMBL/GenBank/DDBJ whole genome shotgun (WGS) entry which is preliminary data.</text>
</comment>
<keyword evidence="2" id="KW-1185">Reference proteome</keyword>
<dbReference type="InterPro" id="IPR007061">
    <property type="entry name" value="MST-like"/>
</dbReference>
<proteinExistence type="predicted"/>
<dbReference type="Pfam" id="PF04978">
    <property type="entry name" value="MST"/>
    <property type="match status" value="1"/>
</dbReference>
<sequence>MPTEPDTAAPTAPTAPTEREVLVEYLDHFRGVFERKCEGLTPEQLAARSVEPSTLSLLGLLRHLAKVEHIWFRITMEGNEIPRLYDADARDADFDGAVPDADVVAEAWEAWRCEVAHARSFVDAAPDLGVMSTHPTRQPISLRELLVHLVEEYARHCGHADLIRERIDGATGE</sequence>
<dbReference type="EMBL" id="BAAARN010000003">
    <property type="protein sequence ID" value="GAA2738191.1"/>
    <property type="molecule type" value="Genomic_DNA"/>
</dbReference>
<dbReference type="RefSeq" id="WP_344194562.1">
    <property type="nucleotide sequence ID" value="NZ_BAAARN010000003.1"/>
</dbReference>
<reference evidence="1 2" key="1">
    <citation type="journal article" date="2019" name="Int. J. Syst. Evol. Microbiol.">
        <title>The Global Catalogue of Microorganisms (GCM) 10K type strain sequencing project: providing services to taxonomists for standard genome sequencing and annotation.</title>
        <authorList>
            <consortium name="The Broad Institute Genomics Platform"/>
            <consortium name="The Broad Institute Genome Sequencing Center for Infectious Disease"/>
            <person name="Wu L."/>
            <person name="Ma J."/>
        </authorList>
    </citation>
    <scope>NUCLEOTIDE SEQUENCE [LARGE SCALE GENOMIC DNA]</scope>
    <source>
        <strain evidence="1 2">JCM 16378</strain>
    </source>
</reference>
<dbReference type="SUPFAM" id="SSF109854">
    <property type="entry name" value="DinB/YfiT-like putative metalloenzymes"/>
    <property type="match status" value="1"/>
</dbReference>
<dbReference type="InterPro" id="IPR034660">
    <property type="entry name" value="DinB/YfiT-like"/>
</dbReference>
<evidence type="ECO:0000313" key="1">
    <source>
        <dbReference type="EMBL" id="GAA2738191.1"/>
    </source>
</evidence>